<reference evidence="4" key="1">
    <citation type="journal article" date="2007" name="J. Bacteriol.">
        <title>Comparative genome analysis of four magnetotactic bacteria reveals a complex set of group-specific genes implicated in magnetosome biomineralization and function.</title>
        <authorList>
            <person name="Richter M."/>
            <person name="Kube M."/>
            <person name="Bazylinski D.A."/>
            <person name="Lombardot T."/>
            <person name="Gloeckner F.O."/>
            <person name="Reinhardt R."/>
            <person name="Schueler D."/>
        </authorList>
    </citation>
    <scope>NUCLEOTIDE SEQUENCE</scope>
    <source>
        <strain evidence="4">MSR-1</strain>
    </source>
</reference>
<evidence type="ECO:0000256" key="1">
    <source>
        <dbReference type="ARBA" id="ARBA00012528"/>
    </source>
</evidence>
<dbReference type="SMART" id="SM00267">
    <property type="entry name" value="GGDEF"/>
    <property type="match status" value="1"/>
</dbReference>
<accession>A4TWT1</accession>
<evidence type="ECO:0000256" key="2">
    <source>
        <dbReference type="ARBA" id="ARBA00034247"/>
    </source>
</evidence>
<dbReference type="NCBIfam" id="TIGR00254">
    <property type="entry name" value="GGDEF"/>
    <property type="match status" value="1"/>
</dbReference>
<dbReference type="RefSeq" id="WP_234016398.1">
    <property type="nucleotide sequence ID" value="NZ_CP027527.1"/>
</dbReference>
<dbReference type="GO" id="GO:0052621">
    <property type="term" value="F:diguanylate cyclase activity"/>
    <property type="evidence" value="ECO:0007669"/>
    <property type="project" value="UniProtKB-EC"/>
</dbReference>
<evidence type="ECO:0000313" key="4">
    <source>
        <dbReference type="EMBL" id="CAM75088.1"/>
    </source>
</evidence>
<protein>
    <recommendedName>
        <fullName evidence="1">diguanylate cyclase</fullName>
        <ecNumber evidence="1">2.7.7.65</ecNumber>
    </recommendedName>
</protein>
<comment type="catalytic activity">
    <reaction evidence="2">
        <text>2 GTP = 3',3'-c-di-GMP + 2 diphosphate</text>
        <dbReference type="Rhea" id="RHEA:24898"/>
        <dbReference type="ChEBI" id="CHEBI:33019"/>
        <dbReference type="ChEBI" id="CHEBI:37565"/>
        <dbReference type="ChEBI" id="CHEBI:58805"/>
        <dbReference type="EC" id="2.7.7.65"/>
    </reaction>
</comment>
<dbReference type="PANTHER" id="PTHR45138:SF9">
    <property type="entry name" value="DIGUANYLATE CYCLASE DGCM-RELATED"/>
    <property type="match status" value="1"/>
</dbReference>
<dbReference type="CDD" id="cd01949">
    <property type="entry name" value="GGDEF"/>
    <property type="match status" value="1"/>
</dbReference>
<evidence type="ECO:0000259" key="3">
    <source>
        <dbReference type="PROSITE" id="PS50887"/>
    </source>
</evidence>
<dbReference type="EC" id="2.7.7.65" evidence="1"/>
<dbReference type="AlphaFoldDB" id="A4TWT1"/>
<dbReference type="GO" id="GO:1902201">
    <property type="term" value="P:negative regulation of bacterial-type flagellum-dependent cell motility"/>
    <property type="evidence" value="ECO:0007669"/>
    <property type="project" value="TreeGrafter"/>
</dbReference>
<dbReference type="PROSITE" id="PS50887">
    <property type="entry name" value="GGDEF"/>
    <property type="match status" value="1"/>
</dbReference>
<dbReference type="InterPro" id="IPR050469">
    <property type="entry name" value="Diguanylate_Cyclase"/>
</dbReference>
<name>A4TWT1_9PROT</name>
<organism evidence="4">
    <name type="scientific">Magnetospirillum gryphiswaldense</name>
    <dbReference type="NCBI Taxonomy" id="55518"/>
    <lineage>
        <taxon>Bacteria</taxon>
        <taxon>Pseudomonadati</taxon>
        <taxon>Pseudomonadota</taxon>
        <taxon>Alphaproteobacteria</taxon>
        <taxon>Rhodospirillales</taxon>
        <taxon>Rhodospirillaceae</taxon>
        <taxon>Magnetospirillum</taxon>
    </lineage>
</organism>
<gene>
    <name evidence="4" type="ORF">MGR_0721</name>
</gene>
<dbReference type="SUPFAM" id="SSF55073">
    <property type="entry name" value="Nucleotide cyclase"/>
    <property type="match status" value="1"/>
</dbReference>
<dbReference type="EMBL" id="CU459003">
    <property type="protein sequence ID" value="CAM75088.1"/>
    <property type="molecule type" value="Genomic_DNA"/>
</dbReference>
<proteinExistence type="predicted"/>
<dbReference type="InterPro" id="IPR000160">
    <property type="entry name" value="GGDEF_dom"/>
</dbReference>
<feature type="domain" description="GGDEF" evidence="3">
    <location>
        <begin position="205"/>
        <end position="334"/>
    </location>
</feature>
<dbReference type="InterPro" id="IPR043128">
    <property type="entry name" value="Rev_trsase/Diguanyl_cyclase"/>
</dbReference>
<dbReference type="Gene3D" id="3.30.70.270">
    <property type="match status" value="1"/>
</dbReference>
<dbReference type="Pfam" id="PF00990">
    <property type="entry name" value="GGDEF"/>
    <property type="match status" value="1"/>
</dbReference>
<dbReference type="GO" id="GO:0005886">
    <property type="term" value="C:plasma membrane"/>
    <property type="evidence" value="ECO:0007669"/>
    <property type="project" value="TreeGrafter"/>
</dbReference>
<dbReference type="FunFam" id="3.30.70.270:FF:000001">
    <property type="entry name" value="Diguanylate cyclase domain protein"/>
    <property type="match status" value="1"/>
</dbReference>
<dbReference type="PANTHER" id="PTHR45138">
    <property type="entry name" value="REGULATORY COMPONENTS OF SENSORY TRANSDUCTION SYSTEM"/>
    <property type="match status" value="1"/>
</dbReference>
<dbReference type="GO" id="GO:0043709">
    <property type="term" value="P:cell adhesion involved in single-species biofilm formation"/>
    <property type="evidence" value="ECO:0007669"/>
    <property type="project" value="TreeGrafter"/>
</dbReference>
<sequence>MIRTPQATSPQGNRIDLQSVMESVVRITEQRSRENLEHCLVTTLLELTSLHRVAISRPLMRPDGLHVETVAVAELGKGLVNSNEVTPLDQDHLVAQAWALGEEARMAGADGLVRLCLPISGQGEEVSAFLSIETSTNPDTVLDLVRGFAAIYRNFLAILREAERDTLTGLKNRKTFDEKIGRIIAQSQTLAQIVPVERRQHEDGEQHWLGMLDIDHFKRVNDTFGHVFGDEVLLLFSALMRKVFRSDDLLFRFGGEEFVVVLAPTSALHAQQAFERFRTAVEGFSFPQVGRVTVSIGFVAIKHGDIASAVIGQADEALYWAKRNGRNQVCLYEDLVRAGHLKAPTEEGEMELF</sequence>
<dbReference type="InterPro" id="IPR029787">
    <property type="entry name" value="Nucleotide_cyclase"/>
</dbReference>